<evidence type="ECO:0000313" key="2">
    <source>
        <dbReference type="Proteomes" id="UP000237438"/>
    </source>
</evidence>
<name>A0A2S4PLS1_9PEZI</name>
<dbReference type="OrthoDB" id="10035396at2759"/>
<comment type="caution">
    <text evidence="1">The sequence shown here is derived from an EMBL/GenBank/DDBJ whole genome shotgun (WGS) entry which is preliminary data.</text>
</comment>
<sequence>MDINAFETDINDNESPDIEMIDEEIDRLIAKGLEESRWANTRTVTPSVQIKSSLATPTPFCQARSITPSASEEPIVIDTTFSKAKKQPCPPELQAVVEAEERRAVQMAANLEVCTAAMNGDEAALALNQLSPARVNTSQNHSVPKTSTKSTIKKSAPLEADMRLFLRIAKDHDWRLFAPCGVRELLCSYLKCAPSEITKITRTPTGFALNSKDEEIRLSPQDSYWNAHNGGDYITEEITRVTNVMSKKVRLHEKTRAGALYRSWLTHFIPYQVPRPGFRCSRAPTCEKCSSTFHLVIDCKAPTRCRDCGGLHRSDSRDCLARPSHSGPVTKNQLHTIRQMSQREYHAIARVKAAVIRAEAEDKSVETASIVSNNDQTVNPTKEVTIYEGFSPTINLLSINVGRWDSTHDLALSRAYELEVDILLIQEPWWSGKTKSHSGFDCHEPFGAVNFRPRAIIYTRRDNLKISAHQIFSSDNPTGDYCWVVVNGITFLNVCKAPNNTPSIQTLITWSPPPMSLVIGDFNSVNWA</sequence>
<dbReference type="InterPro" id="IPR036691">
    <property type="entry name" value="Endo/exonu/phosph_ase_sf"/>
</dbReference>
<evidence type="ECO:0008006" key="3">
    <source>
        <dbReference type="Google" id="ProtNLM"/>
    </source>
</evidence>
<dbReference type="SUPFAM" id="SSF56219">
    <property type="entry name" value="DNase I-like"/>
    <property type="match status" value="1"/>
</dbReference>
<dbReference type="EMBL" id="PEDP01002044">
    <property type="protein sequence ID" value="POS82964.1"/>
    <property type="molecule type" value="Genomic_DNA"/>
</dbReference>
<dbReference type="Proteomes" id="UP000237438">
    <property type="component" value="Unassembled WGS sequence"/>
</dbReference>
<proteinExistence type="predicted"/>
<dbReference type="Gene3D" id="3.60.10.10">
    <property type="entry name" value="Endonuclease/exonuclease/phosphatase"/>
    <property type="match status" value="1"/>
</dbReference>
<dbReference type="AlphaFoldDB" id="A0A2S4PLS1"/>
<keyword evidence="2" id="KW-1185">Reference proteome</keyword>
<evidence type="ECO:0000313" key="1">
    <source>
        <dbReference type="EMBL" id="POS82964.1"/>
    </source>
</evidence>
<reference evidence="1 2" key="1">
    <citation type="submission" date="2017-10" db="EMBL/GenBank/DDBJ databases">
        <title>Development of genomic resources for the powdery mildew, Erysiphe pulchra.</title>
        <authorList>
            <person name="Wadl P.A."/>
            <person name="Mack B.M."/>
            <person name="Moore G."/>
            <person name="Beltz S.B."/>
        </authorList>
    </citation>
    <scope>NUCLEOTIDE SEQUENCE [LARGE SCALE GENOMIC DNA]</scope>
    <source>
        <strain evidence="1">Cflorida</strain>
    </source>
</reference>
<protein>
    <recommendedName>
        <fullName evidence="3">Endonuclease/exonuclease/phosphatase domain-containing protein</fullName>
    </recommendedName>
</protein>
<accession>A0A2S4PLS1</accession>
<gene>
    <name evidence="1" type="ORF">EPUL_004832</name>
</gene>
<organism evidence="1 2">
    <name type="scientific">Erysiphe pulchra</name>
    <dbReference type="NCBI Taxonomy" id="225359"/>
    <lineage>
        <taxon>Eukaryota</taxon>
        <taxon>Fungi</taxon>
        <taxon>Dikarya</taxon>
        <taxon>Ascomycota</taxon>
        <taxon>Pezizomycotina</taxon>
        <taxon>Leotiomycetes</taxon>
        <taxon>Erysiphales</taxon>
        <taxon>Erysiphaceae</taxon>
        <taxon>Erysiphe</taxon>
    </lineage>
</organism>